<dbReference type="InterPro" id="IPR003599">
    <property type="entry name" value="Ig_sub"/>
</dbReference>
<dbReference type="SUPFAM" id="SSF48726">
    <property type="entry name" value="Immunoglobulin"/>
    <property type="match status" value="2"/>
</dbReference>
<evidence type="ECO:0000256" key="2">
    <source>
        <dbReference type="ARBA" id="ARBA00022475"/>
    </source>
</evidence>
<dbReference type="GO" id="GO:0005886">
    <property type="term" value="C:plasma membrane"/>
    <property type="evidence" value="ECO:0007669"/>
    <property type="project" value="UniProtKB-SubCell"/>
</dbReference>
<dbReference type="GO" id="GO:0009617">
    <property type="term" value="P:response to bacterium"/>
    <property type="evidence" value="ECO:0007669"/>
    <property type="project" value="TreeGrafter"/>
</dbReference>
<dbReference type="CDD" id="cd00099">
    <property type="entry name" value="IgV"/>
    <property type="match status" value="2"/>
</dbReference>
<dbReference type="InterPro" id="IPR036179">
    <property type="entry name" value="Ig-like_dom_sf"/>
</dbReference>
<evidence type="ECO:0000256" key="7">
    <source>
        <dbReference type="ARBA" id="ARBA00023180"/>
    </source>
</evidence>
<keyword evidence="4" id="KW-0391">Immunity</keyword>
<keyword evidence="3 9" id="KW-0732">Signal</keyword>
<dbReference type="Pfam" id="PF07686">
    <property type="entry name" value="V-set"/>
    <property type="match status" value="2"/>
</dbReference>
<comment type="subcellular location">
    <subcellularLocation>
        <location evidence="1">Cell membrane</location>
    </subcellularLocation>
</comment>
<keyword evidence="2" id="KW-1003">Cell membrane</keyword>
<dbReference type="InterPro" id="IPR007110">
    <property type="entry name" value="Ig-like_dom"/>
</dbReference>
<keyword evidence="8" id="KW-0812">Transmembrane</keyword>
<dbReference type="Ensembl" id="ENSMMDT00005036324.1">
    <property type="protein sequence ID" value="ENSMMDP00005035546.1"/>
    <property type="gene ID" value="ENSMMDG00005016694.1"/>
</dbReference>
<evidence type="ECO:0000256" key="1">
    <source>
        <dbReference type="ARBA" id="ARBA00004236"/>
    </source>
</evidence>
<dbReference type="AlphaFoldDB" id="A0A667ZRT0"/>
<evidence type="ECO:0000256" key="6">
    <source>
        <dbReference type="ARBA" id="ARBA00023157"/>
    </source>
</evidence>
<evidence type="ECO:0000259" key="10">
    <source>
        <dbReference type="PROSITE" id="PS50835"/>
    </source>
</evidence>
<accession>A0A667ZRT0</accession>
<dbReference type="GO" id="GO:0002376">
    <property type="term" value="P:immune system process"/>
    <property type="evidence" value="ECO:0007669"/>
    <property type="project" value="UniProtKB-KW"/>
</dbReference>
<keyword evidence="7" id="KW-0325">Glycoprotein</keyword>
<keyword evidence="5 8" id="KW-0472">Membrane</keyword>
<feature type="domain" description="Ig-like" evidence="10">
    <location>
        <begin position="125"/>
        <end position="253"/>
    </location>
</feature>
<dbReference type="PROSITE" id="PS50835">
    <property type="entry name" value="IG_LIKE"/>
    <property type="match status" value="2"/>
</dbReference>
<sequence>IFYCMLALSIFLSAHLKPSNISQPVSFQTAKLGDPVTFECQIKSADQENRVWYKVNAGRRLQLVVRENKLYNRNVFGPEFLQSSHRYSLKYDSNIYHLSISAATREDTGTYYCGVLQLNFIQFGPGTFLMLKGTSSSSFSVAQQPVSKSVQPGHSVTLSCSVHTGDCGGEDTSVFWLKSSRSSGSGIIYNSGNKSESCERTESGSPQTSCVYKLPKQNLSSDDAGTYYCVVASCGEILFGNGTKLNIKRDTISPTPSDLSPTVIALTLSNIILGIATILLIWALCKSRKETVNSSESNQVMKLFIVLFVNYAAVTVAPSGSSSRTAIMKHSRDAVLYSEVRCQQQTERVRPGHKDKMRKNRT</sequence>
<proteinExistence type="predicted"/>
<reference evidence="11" key="3">
    <citation type="submission" date="2025-09" db="UniProtKB">
        <authorList>
            <consortium name="Ensembl"/>
        </authorList>
    </citation>
    <scope>IDENTIFICATION</scope>
</reference>
<feature type="signal peptide" evidence="9">
    <location>
        <begin position="1"/>
        <end position="22"/>
    </location>
</feature>
<keyword evidence="6" id="KW-1015">Disulfide bond</keyword>
<dbReference type="PANTHER" id="PTHR19433">
    <property type="entry name" value="T-CELL RECEPTOR ALPHA CHAIN V REGION-RELATED"/>
    <property type="match status" value="1"/>
</dbReference>
<evidence type="ECO:0000313" key="12">
    <source>
        <dbReference type="Proteomes" id="UP000472263"/>
    </source>
</evidence>
<dbReference type="InterPro" id="IPR052051">
    <property type="entry name" value="TCR_complex_component"/>
</dbReference>
<reference evidence="11" key="1">
    <citation type="submission" date="2019-06" db="EMBL/GenBank/DDBJ databases">
        <authorList>
            <consortium name="Wellcome Sanger Institute Data Sharing"/>
        </authorList>
    </citation>
    <scope>NUCLEOTIDE SEQUENCE [LARGE SCALE GENOMIC DNA]</scope>
</reference>
<evidence type="ECO:0000256" key="9">
    <source>
        <dbReference type="SAM" id="SignalP"/>
    </source>
</evidence>
<evidence type="ECO:0000256" key="8">
    <source>
        <dbReference type="SAM" id="Phobius"/>
    </source>
</evidence>
<protein>
    <recommendedName>
        <fullName evidence="10">Ig-like domain-containing protein</fullName>
    </recommendedName>
</protein>
<dbReference type="Gene3D" id="2.60.40.10">
    <property type="entry name" value="Immunoglobulins"/>
    <property type="match status" value="2"/>
</dbReference>
<feature type="transmembrane region" description="Helical" evidence="8">
    <location>
        <begin position="263"/>
        <end position="282"/>
    </location>
</feature>
<dbReference type="SMART" id="SM00409">
    <property type="entry name" value="IG"/>
    <property type="match status" value="2"/>
</dbReference>
<reference evidence="11" key="2">
    <citation type="submission" date="2025-08" db="UniProtKB">
        <authorList>
            <consortium name="Ensembl"/>
        </authorList>
    </citation>
    <scope>IDENTIFICATION</scope>
</reference>
<dbReference type="PANTHER" id="PTHR19433:SF133">
    <property type="entry name" value="IMMUNE-TYPE RECEPTOR 5 PRECURSOR-RELATED"/>
    <property type="match status" value="1"/>
</dbReference>
<keyword evidence="12" id="KW-1185">Reference proteome</keyword>
<feature type="domain" description="Ig-like" evidence="10">
    <location>
        <begin position="18"/>
        <end position="115"/>
    </location>
</feature>
<dbReference type="Proteomes" id="UP000472263">
    <property type="component" value="Chromosome 18"/>
</dbReference>
<name>A0A667ZRT0_9TELE</name>
<evidence type="ECO:0000256" key="4">
    <source>
        <dbReference type="ARBA" id="ARBA00022859"/>
    </source>
</evidence>
<dbReference type="InterPro" id="IPR013783">
    <property type="entry name" value="Ig-like_fold"/>
</dbReference>
<dbReference type="SMART" id="SM00406">
    <property type="entry name" value="IGv"/>
    <property type="match status" value="2"/>
</dbReference>
<keyword evidence="8" id="KW-1133">Transmembrane helix</keyword>
<organism evidence="11 12">
    <name type="scientific">Myripristis murdjan</name>
    <name type="common">pinecone soldierfish</name>
    <dbReference type="NCBI Taxonomy" id="586833"/>
    <lineage>
        <taxon>Eukaryota</taxon>
        <taxon>Metazoa</taxon>
        <taxon>Chordata</taxon>
        <taxon>Craniata</taxon>
        <taxon>Vertebrata</taxon>
        <taxon>Euteleostomi</taxon>
        <taxon>Actinopterygii</taxon>
        <taxon>Neopterygii</taxon>
        <taxon>Teleostei</taxon>
        <taxon>Neoteleostei</taxon>
        <taxon>Acanthomorphata</taxon>
        <taxon>Holocentriformes</taxon>
        <taxon>Holocentridae</taxon>
        <taxon>Myripristis</taxon>
    </lineage>
</organism>
<dbReference type="InterPro" id="IPR013106">
    <property type="entry name" value="Ig_V-set"/>
</dbReference>
<evidence type="ECO:0000256" key="3">
    <source>
        <dbReference type="ARBA" id="ARBA00022729"/>
    </source>
</evidence>
<feature type="chain" id="PRO_5025603948" description="Ig-like domain-containing protein" evidence="9">
    <location>
        <begin position="23"/>
        <end position="362"/>
    </location>
</feature>
<evidence type="ECO:0000313" key="11">
    <source>
        <dbReference type="Ensembl" id="ENSMMDP00005035546.1"/>
    </source>
</evidence>
<dbReference type="GeneTree" id="ENSGT00950000182968"/>
<evidence type="ECO:0000256" key="5">
    <source>
        <dbReference type="ARBA" id="ARBA00023136"/>
    </source>
</evidence>